<evidence type="ECO:0000256" key="2">
    <source>
        <dbReference type="ARBA" id="ARBA00010704"/>
    </source>
</evidence>
<evidence type="ECO:0000256" key="4">
    <source>
        <dbReference type="ARBA" id="ARBA00022753"/>
    </source>
</evidence>
<evidence type="ECO:0000256" key="3">
    <source>
        <dbReference type="ARBA" id="ARBA00022448"/>
    </source>
</evidence>
<feature type="non-terminal residue" evidence="6">
    <location>
        <position position="416"/>
    </location>
</feature>
<protein>
    <submittedName>
        <fullName evidence="6">Uncharacterized protein</fullName>
    </submittedName>
</protein>
<dbReference type="GO" id="GO:0005768">
    <property type="term" value="C:endosome"/>
    <property type="evidence" value="ECO:0007669"/>
    <property type="project" value="UniProtKB-SubCell"/>
</dbReference>
<comment type="caution">
    <text evidence="6">The sequence shown here is derived from an EMBL/GenBank/DDBJ whole genome shotgun (WGS) entry which is preliminary data.</text>
</comment>
<dbReference type="Proteomes" id="UP001152795">
    <property type="component" value="Unassembled WGS sequence"/>
</dbReference>
<proteinExistence type="inferred from homology"/>
<organism evidence="6 7">
    <name type="scientific">Paramuricea clavata</name>
    <name type="common">Red gorgonian</name>
    <name type="synonym">Violescent sea-whip</name>
    <dbReference type="NCBI Taxonomy" id="317549"/>
    <lineage>
        <taxon>Eukaryota</taxon>
        <taxon>Metazoa</taxon>
        <taxon>Cnidaria</taxon>
        <taxon>Anthozoa</taxon>
        <taxon>Octocorallia</taxon>
        <taxon>Malacalcyonacea</taxon>
        <taxon>Plexauridae</taxon>
        <taxon>Paramuricea</taxon>
    </lineage>
</organism>
<dbReference type="OrthoDB" id="1734063at2759"/>
<comment type="similarity">
    <text evidence="2">Belongs to the VPS35L family.</text>
</comment>
<dbReference type="InterPro" id="IPR029705">
    <property type="entry name" value="VPS35L"/>
</dbReference>
<keyword evidence="7" id="KW-1185">Reference proteome</keyword>
<accession>A0A6S7JF41</accession>
<keyword evidence="3" id="KW-0813">Transport</keyword>
<sequence>LLSILSKVLSGLHDFSLLFSMNNFLRFLDLFQKESVKTDACRLIMEAFCRYQTESTNDPVIVNGLMFVCKTLHDSVSSLTLDDEKRATGQLVTGFVRKIDYGRDFEQQLNFFVEARASFCNLDPVLVCLVQCVNLLSMKTRTIVKGNHTRKTAAFIRACVAFSFITIPSIQDIFNRLTLYLESGKVAFANQALSQGDAFLKAAISLLLEVPKTIEIDSKSKSSEPFLLSYLNNFLSFLLVVPDHPDQGVLYLVRGLLNVIEDYPWDSQTDAKMKVYLNVISLLSAMTQESYFYHMEKVVSNDGMYGNDKKFIAEVHKIISTVIEEILRHLQTLSGTETKKRQASLALDFFNRLLGCADLANEDMCMLAVNLWNFAQNNGQNDAKLMARTYEFLKKKGKSRPEVSTLLGRLPLVSRA</sequence>
<dbReference type="GO" id="GO:0032456">
    <property type="term" value="P:endocytic recycling"/>
    <property type="evidence" value="ECO:0007669"/>
    <property type="project" value="InterPro"/>
</dbReference>
<keyword evidence="5" id="KW-0653">Protein transport</keyword>
<evidence type="ECO:0000256" key="5">
    <source>
        <dbReference type="ARBA" id="ARBA00022927"/>
    </source>
</evidence>
<dbReference type="AlphaFoldDB" id="A0A6S7JF41"/>
<reference evidence="6" key="1">
    <citation type="submission" date="2020-04" db="EMBL/GenBank/DDBJ databases">
        <authorList>
            <person name="Alioto T."/>
            <person name="Alioto T."/>
            <person name="Gomez Garrido J."/>
        </authorList>
    </citation>
    <scope>NUCLEOTIDE SEQUENCE</scope>
    <source>
        <strain evidence="6">A484AB</strain>
    </source>
</reference>
<gene>
    <name evidence="6" type="ORF">PACLA_8A003269</name>
</gene>
<dbReference type="PANTHER" id="PTHR13673:SF0">
    <property type="entry name" value="VPS35 ENDOSOMAL PROTEIN-SORTING FACTOR-LIKE"/>
    <property type="match status" value="1"/>
</dbReference>
<dbReference type="GO" id="GO:0015031">
    <property type="term" value="P:protein transport"/>
    <property type="evidence" value="ECO:0007669"/>
    <property type="project" value="UniProtKB-KW"/>
</dbReference>
<keyword evidence="4" id="KW-0967">Endosome</keyword>
<evidence type="ECO:0000313" key="6">
    <source>
        <dbReference type="EMBL" id="CAB4030945.1"/>
    </source>
</evidence>
<comment type="subcellular location">
    <subcellularLocation>
        <location evidence="1">Endosome</location>
    </subcellularLocation>
</comment>
<dbReference type="EMBL" id="CACRXK020017257">
    <property type="protein sequence ID" value="CAB4030945.1"/>
    <property type="molecule type" value="Genomic_DNA"/>
</dbReference>
<evidence type="ECO:0000313" key="7">
    <source>
        <dbReference type="Proteomes" id="UP001152795"/>
    </source>
</evidence>
<name>A0A6S7JF41_PARCT</name>
<evidence type="ECO:0000256" key="1">
    <source>
        <dbReference type="ARBA" id="ARBA00004177"/>
    </source>
</evidence>
<dbReference type="PANTHER" id="PTHR13673">
    <property type="entry name" value="ESOPHAGEAL CANCER ASSOCIATED PROTEIN"/>
    <property type="match status" value="1"/>
</dbReference>